<name>A0A1G9Y8U2_9ACTN</name>
<evidence type="ECO:0000313" key="2">
    <source>
        <dbReference type="EMBL" id="SDN05076.1"/>
    </source>
</evidence>
<dbReference type="RefSeq" id="WP_093783101.1">
    <property type="nucleotide sequence ID" value="NZ_FNIE01000002.1"/>
</dbReference>
<evidence type="ECO:0000313" key="3">
    <source>
        <dbReference type="Proteomes" id="UP000199341"/>
    </source>
</evidence>
<dbReference type="AlphaFoldDB" id="A0A1G9Y8U2"/>
<protein>
    <recommendedName>
        <fullName evidence="1">DUF4007 domain-containing protein</fullName>
    </recommendedName>
</protein>
<evidence type="ECO:0000259" key="1">
    <source>
        <dbReference type="Pfam" id="PF13182"/>
    </source>
</evidence>
<accession>A0A1G9Y8U2</accession>
<proteinExistence type="predicted"/>
<organism evidence="2 3">
    <name type="scientific">Actinacidiphila guanduensis</name>
    <dbReference type="NCBI Taxonomy" id="310781"/>
    <lineage>
        <taxon>Bacteria</taxon>
        <taxon>Bacillati</taxon>
        <taxon>Actinomycetota</taxon>
        <taxon>Actinomycetes</taxon>
        <taxon>Kitasatosporales</taxon>
        <taxon>Streptomycetaceae</taxon>
        <taxon>Actinacidiphila</taxon>
    </lineage>
</organism>
<gene>
    <name evidence="2" type="ORF">SAMN05216259_102444</name>
</gene>
<dbReference type="Proteomes" id="UP000199341">
    <property type="component" value="Unassembled WGS sequence"/>
</dbReference>
<dbReference type="STRING" id="310781.SAMN05216259_102444"/>
<keyword evidence="3" id="KW-1185">Reference proteome</keyword>
<reference evidence="2 3" key="1">
    <citation type="submission" date="2016-10" db="EMBL/GenBank/DDBJ databases">
        <authorList>
            <person name="de Groot N.N."/>
        </authorList>
    </citation>
    <scope>NUCLEOTIDE SEQUENCE [LARGE SCALE GENOMIC DNA]</scope>
    <source>
        <strain evidence="2 3">CGMCC 4.2022</strain>
    </source>
</reference>
<feature type="domain" description="DUF4007" evidence="1">
    <location>
        <begin position="14"/>
        <end position="320"/>
    </location>
</feature>
<dbReference type="EMBL" id="FNIE01000002">
    <property type="protein sequence ID" value="SDN05076.1"/>
    <property type="molecule type" value="Genomic_DNA"/>
</dbReference>
<dbReference type="Pfam" id="PF13182">
    <property type="entry name" value="DUF4007"/>
    <property type="match status" value="1"/>
</dbReference>
<dbReference type="OrthoDB" id="747541at2"/>
<sequence>MSDSRLANAANFSFARHETFAPRFGWLHKAYMQVKKNPETFLADDAPVLLGVGKNMANSMRYWSKAFKLTREFYGDDANSRAMLSFPTWEARWLLDEDGADPYLEEHGSLWLLHWWLLCSRPGAKSWAPSWYVAFQLAPFARFTSADLTQLIVRHVNLSYDEAPVEASVAKDVDCITKMYVPAKRAKGGAPGAFEDLMACPFRELGLMEAVDRPTSGRQEWEFTTGTRITLPDRIVAYACLDYAASTAPEASSISLARLANENGAPGRAFRIREPELAAALERVAATTPGLQVVEAVGQRSLVFASDPFELAWDVLDAQYDNVRKRPGFPTRDEWARAYPKLAAAEARELRQGATEQQLTLNGDDE</sequence>
<dbReference type="InterPro" id="IPR025248">
    <property type="entry name" value="DUF4007"/>
</dbReference>